<dbReference type="Pfam" id="PF00169">
    <property type="entry name" value="PH"/>
    <property type="match status" value="1"/>
</dbReference>
<dbReference type="OrthoDB" id="6235964at2759"/>
<gene>
    <name evidence="3" type="ORF">EMCG_04178</name>
</gene>
<feature type="compositionally biased region" description="Pro residues" evidence="1">
    <location>
        <begin position="580"/>
        <end position="595"/>
    </location>
</feature>
<feature type="compositionally biased region" description="Polar residues" evidence="1">
    <location>
        <begin position="338"/>
        <end position="355"/>
    </location>
</feature>
<dbReference type="PANTHER" id="PTHR38700:SF1">
    <property type="entry name" value="PH DOMAIN-CONTAINING PROTEIN"/>
    <property type="match status" value="1"/>
</dbReference>
<organism evidence="3 4">
    <name type="scientific">[Emmonsia] crescens</name>
    <dbReference type="NCBI Taxonomy" id="73230"/>
    <lineage>
        <taxon>Eukaryota</taxon>
        <taxon>Fungi</taxon>
        <taxon>Dikarya</taxon>
        <taxon>Ascomycota</taxon>
        <taxon>Pezizomycotina</taxon>
        <taxon>Eurotiomycetes</taxon>
        <taxon>Eurotiomycetidae</taxon>
        <taxon>Onygenales</taxon>
        <taxon>Ajellomycetaceae</taxon>
        <taxon>Emergomyces</taxon>
    </lineage>
</organism>
<name>A0A0G2HT52_9EURO</name>
<dbReference type="SUPFAM" id="SSF50729">
    <property type="entry name" value="PH domain-like"/>
    <property type="match status" value="1"/>
</dbReference>
<feature type="region of interest" description="Disordered" evidence="1">
    <location>
        <begin position="630"/>
        <end position="656"/>
    </location>
</feature>
<feature type="compositionally biased region" description="Low complexity" evidence="1">
    <location>
        <begin position="18"/>
        <end position="27"/>
    </location>
</feature>
<comment type="caution">
    <text evidence="3">The sequence shown here is derived from an EMBL/GenBank/DDBJ whole genome shotgun (WGS) entry which is preliminary data.</text>
</comment>
<protein>
    <recommendedName>
        <fullName evidence="2">PH domain-containing protein</fullName>
    </recommendedName>
</protein>
<reference evidence="4" key="1">
    <citation type="journal article" date="2015" name="PLoS Genet.">
        <title>The dynamic genome and transcriptome of the human fungal pathogen Blastomyces and close relative Emmonsia.</title>
        <authorList>
            <person name="Munoz J.F."/>
            <person name="Gauthier G.M."/>
            <person name="Desjardins C.A."/>
            <person name="Gallo J.E."/>
            <person name="Holder J."/>
            <person name="Sullivan T.D."/>
            <person name="Marty A.J."/>
            <person name="Carmen J.C."/>
            <person name="Chen Z."/>
            <person name="Ding L."/>
            <person name="Gujja S."/>
            <person name="Magrini V."/>
            <person name="Misas E."/>
            <person name="Mitreva M."/>
            <person name="Priest M."/>
            <person name="Saif S."/>
            <person name="Whiston E.A."/>
            <person name="Young S."/>
            <person name="Zeng Q."/>
            <person name="Goldman W.E."/>
            <person name="Mardis E.R."/>
            <person name="Taylor J.W."/>
            <person name="McEwen J.G."/>
            <person name="Clay O.K."/>
            <person name="Klein B.S."/>
            <person name="Cuomo C.A."/>
        </authorList>
    </citation>
    <scope>NUCLEOTIDE SEQUENCE [LARGE SCALE GENOMIC DNA]</scope>
    <source>
        <strain evidence="4">UAMH 3008</strain>
    </source>
</reference>
<feature type="region of interest" description="Disordered" evidence="1">
    <location>
        <begin position="386"/>
        <end position="516"/>
    </location>
</feature>
<evidence type="ECO:0000313" key="4">
    <source>
        <dbReference type="Proteomes" id="UP000034164"/>
    </source>
</evidence>
<dbReference type="InterPro" id="IPR001849">
    <property type="entry name" value="PH_domain"/>
</dbReference>
<accession>A0A0G2HT52</accession>
<dbReference type="EMBL" id="LCZI01001328">
    <property type="protein sequence ID" value="KKZ61223.1"/>
    <property type="molecule type" value="Genomic_DNA"/>
</dbReference>
<feature type="region of interest" description="Disordered" evidence="1">
    <location>
        <begin position="18"/>
        <end position="73"/>
    </location>
</feature>
<dbReference type="PANTHER" id="PTHR38700">
    <property type="entry name" value="YALI0E22418P"/>
    <property type="match status" value="1"/>
</dbReference>
<feature type="compositionally biased region" description="Basic and acidic residues" evidence="1">
    <location>
        <begin position="453"/>
        <end position="463"/>
    </location>
</feature>
<dbReference type="AlphaFoldDB" id="A0A0G2HT52"/>
<feature type="region of interest" description="Disordered" evidence="1">
    <location>
        <begin position="574"/>
        <end position="618"/>
    </location>
</feature>
<dbReference type="InterPro" id="IPR029071">
    <property type="entry name" value="Ubiquitin-like_domsf"/>
</dbReference>
<evidence type="ECO:0000256" key="1">
    <source>
        <dbReference type="SAM" id="MobiDB-lite"/>
    </source>
</evidence>
<sequence length="695" mass="76109">MLDVQDHVKNITNEELAANERAAAAHNGSKPRPQSVKGKTSGFLSRMKALDPTSSSKLNNSSSSNDNNNNNNREKLKTLISSPQPIRPEDVKVASGNEAPISAVNAGERKVLVTCNDSFISLPITPSTQAQDLLYSAANCLSENIEPQSSILLESFKQLGLERPLRKYEHVRDVMNSWDNDSQNHLIVSRLPDRRERECLDVKSAPRKQPSDSVFHLYHSQRPGRWEKRWITLRSDGQVIIAKKQGGESLNICHLSDFDIYSPTSRETAKRVKSPKKICFAVKSQQKSNMFLTTENFVHYFATNDEQAALGWYKGVQQWRSWYLVNVLGEGDKKEKQSVSSNPKSPRTGIQNAMSNDRRTSDASIPYQLGTFKPLLDMDISSWEVEPINEQSPPPPKKASQSKAASVHARSIRPQKRPSTSAKTSKKEPTNESGPDPFISTGLLGRTYTQRKKALEGREKDNSQRGFTGLGLLATEGPTPPNERSSRRNSYDYAIPPIPTSTSTSAAFNRSKSVRQKPKPLVDLTPVYQEPLHHARKGRGVAADPGQLLVEAATSPEVIPGAIIIPSAPIRRKPAAAPAEAPPPPPPLPPPPLPPTSDMAQLPSWSPNITPHESPFAPTGLLARATTASIGTARPGWQDTGRGVATGDRNNFTRPMLDLSQDSQFVEGSLLRGVEAGEVGKGARVPVPAPVIDRG</sequence>
<feature type="domain" description="PH" evidence="2">
    <location>
        <begin position="220"/>
        <end position="317"/>
    </location>
</feature>
<dbReference type="Proteomes" id="UP000034164">
    <property type="component" value="Unassembled WGS sequence"/>
</dbReference>
<dbReference type="SUPFAM" id="SSF54236">
    <property type="entry name" value="Ubiquitin-like"/>
    <property type="match status" value="1"/>
</dbReference>
<feature type="compositionally biased region" description="Low complexity" evidence="1">
    <location>
        <begin position="54"/>
        <end position="71"/>
    </location>
</feature>
<dbReference type="Gene3D" id="2.30.29.30">
    <property type="entry name" value="Pleckstrin-homology domain (PH domain)/Phosphotyrosine-binding domain (PTB)"/>
    <property type="match status" value="1"/>
</dbReference>
<dbReference type="VEuPathDB" id="FungiDB:EMCG_04178"/>
<feature type="compositionally biased region" description="Polar residues" evidence="1">
    <location>
        <begin position="500"/>
        <end position="511"/>
    </location>
</feature>
<evidence type="ECO:0000259" key="2">
    <source>
        <dbReference type="Pfam" id="PF00169"/>
    </source>
</evidence>
<feature type="region of interest" description="Disordered" evidence="1">
    <location>
        <begin position="333"/>
        <end position="364"/>
    </location>
</feature>
<dbReference type="InterPro" id="IPR011993">
    <property type="entry name" value="PH-like_dom_sf"/>
</dbReference>
<proteinExistence type="predicted"/>
<evidence type="ECO:0000313" key="3">
    <source>
        <dbReference type="EMBL" id="KKZ61223.1"/>
    </source>
</evidence>